<dbReference type="Proteomes" id="UP000092713">
    <property type="component" value="Unassembled WGS sequence"/>
</dbReference>
<evidence type="ECO:0000256" key="2">
    <source>
        <dbReference type="ARBA" id="ARBA00023015"/>
    </source>
</evidence>
<keyword evidence="8" id="KW-1185">Reference proteome</keyword>
<organism evidence="7 8">
    <name type="scientific">Janthinobacterium psychrotolerans</name>
    <dbReference type="NCBI Taxonomy" id="1747903"/>
    <lineage>
        <taxon>Bacteria</taxon>
        <taxon>Pseudomonadati</taxon>
        <taxon>Pseudomonadota</taxon>
        <taxon>Betaproteobacteria</taxon>
        <taxon>Burkholderiales</taxon>
        <taxon>Oxalobacteraceae</taxon>
        <taxon>Janthinobacterium</taxon>
    </lineage>
</organism>
<sequence>MSVLPLLPGAELLACVPRLRRYARALVGERAAADDLVQDTLERGWAQRAALQPGTDARAWLFAIMHNMRIDQIRRGALVTEPLDDDTPMPALADRSTVSIQVREMDAALRLLSEEQRAILLMVGLEDMRYEEVASTLGIPVGTVMSRLARAREKLRSLMDGGARVNSLKVVK</sequence>
<feature type="domain" description="PhyR sigma2" evidence="6">
    <location>
        <begin position="14"/>
        <end position="66"/>
    </location>
</feature>
<keyword evidence="2" id="KW-0805">Transcription regulation</keyword>
<proteinExistence type="inferred from homology"/>
<feature type="domain" description="RNA polymerase sigma factor 70 region 4 type 2" evidence="5">
    <location>
        <begin position="104"/>
        <end position="155"/>
    </location>
</feature>
<dbReference type="GO" id="GO:0016987">
    <property type="term" value="F:sigma factor activity"/>
    <property type="evidence" value="ECO:0007669"/>
    <property type="project" value="UniProtKB-KW"/>
</dbReference>
<evidence type="ECO:0000256" key="1">
    <source>
        <dbReference type="ARBA" id="ARBA00010641"/>
    </source>
</evidence>
<comment type="caution">
    <text evidence="7">The sequence shown here is derived from an EMBL/GenBank/DDBJ whole genome shotgun (WGS) entry which is preliminary data.</text>
</comment>
<dbReference type="CDD" id="cd06171">
    <property type="entry name" value="Sigma70_r4"/>
    <property type="match status" value="1"/>
</dbReference>
<dbReference type="SUPFAM" id="SSF88946">
    <property type="entry name" value="Sigma2 domain of RNA polymerase sigma factors"/>
    <property type="match status" value="1"/>
</dbReference>
<dbReference type="OrthoDB" id="9797134at2"/>
<dbReference type="InterPro" id="IPR036388">
    <property type="entry name" value="WH-like_DNA-bd_sf"/>
</dbReference>
<comment type="similarity">
    <text evidence="1">Belongs to the sigma-70 factor family. ECF subfamily.</text>
</comment>
<dbReference type="Gene3D" id="1.10.10.10">
    <property type="entry name" value="Winged helix-like DNA-binding domain superfamily/Winged helix DNA-binding domain"/>
    <property type="match status" value="1"/>
</dbReference>
<dbReference type="InterPro" id="IPR013325">
    <property type="entry name" value="RNA_pol_sigma_r2"/>
</dbReference>
<evidence type="ECO:0000313" key="7">
    <source>
        <dbReference type="EMBL" id="OBV41053.1"/>
    </source>
</evidence>
<evidence type="ECO:0000313" key="8">
    <source>
        <dbReference type="Proteomes" id="UP000092713"/>
    </source>
</evidence>
<dbReference type="InterPro" id="IPR039425">
    <property type="entry name" value="RNA_pol_sigma-70-like"/>
</dbReference>
<keyword evidence="4" id="KW-0804">Transcription</keyword>
<evidence type="ECO:0000256" key="4">
    <source>
        <dbReference type="ARBA" id="ARBA00023163"/>
    </source>
</evidence>
<dbReference type="Pfam" id="PF08281">
    <property type="entry name" value="Sigma70_r4_2"/>
    <property type="match status" value="1"/>
</dbReference>
<dbReference type="PATRIC" id="fig|1747903.4.peg.4718"/>
<dbReference type="AlphaFoldDB" id="A0A1A7C9R3"/>
<dbReference type="InterPro" id="IPR014284">
    <property type="entry name" value="RNA_pol_sigma-70_dom"/>
</dbReference>
<dbReference type="PANTHER" id="PTHR43133:SF25">
    <property type="entry name" value="RNA POLYMERASE SIGMA FACTOR RFAY-RELATED"/>
    <property type="match status" value="1"/>
</dbReference>
<evidence type="ECO:0000256" key="3">
    <source>
        <dbReference type="ARBA" id="ARBA00023082"/>
    </source>
</evidence>
<dbReference type="EMBL" id="LOCQ01000040">
    <property type="protein sequence ID" value="OBV41053.1"/>
    <property type="molecule type" value="Genomic_DNA"/>
</dbReference>
<dbReference type="GO" id="GO:0003677">
    <property type="term" value="F:DNA binding"/>
    <property type="evidence" value="ECO:0007669"/>
    <property type="project" value="InterPro"/>
</dbReference>
<dbReference type="Gene3D" id="1.10.1740.10">
    <property type="match status" value="1"/>
</dbReference>
<dbReference type="InterPro" id="IPR053866">
    <property type="entry name" value="PhyR_sigma2"/>
</dbReference>
<dbReference type="RefSeq" id="WP_065306346.1">
    <property type="nucleotide sequence ID" value="NZ_LOCQ01000040.1"/>
</dbReference>
<dbReference type="GO" id="GO:0006352">
    <property type="term" value="P:DNA-templated transcription initiation"/>
    <property type="evidence" value="ECO:0007669"/>
    <property type="project" value="InterPro"/>
</dbReference>
<dbReference type="NCBIfam" id="TIGR02937">
    <property type="entry name" value="sigma70-ECF"/>
    <property type="match status" value="1"/>
</dbReference>
<name>A0A1A7C9R3_9BURK</name>
<gene>
    <name evidence="7" type="ORF">ASR47_102324</name>
</gene>
<protein>
    <submittedName>
        <fullName evidence="7">RNA polymerase sigma-70 factor, ECF subfamily</fullName>
    </submittedName>
</protein>
<evidence type="ECO:0000259" key="5">
    <source>
        <dbReference type="Pfam" id="PF08281"/>
    </source>
</evidence>
<dbReference type="InterPro" id="IPR013249">
    <property type="entry name" value="RNA_pol_sigma70_r4_t2"/>
</dbReference>
<dbReference type="InterPro" id="IPR013324">
    <property type="entry name" value="RNA_pol_sigma_r3/r4-like"/>
</dbReference>
<dbReference type="SUPFAM" id="SSF88659">
    <property type="entry name" value="Sigma3 and sigma4 domains of RNA polymerase sigma factors"/>
    <property type="match status" value="1"/>
</dbReference>
<evidence type="ECO:0000259" key="6">
    <source>
        <dbReference type="Pfam" id="PF22029"/>
    </source>
</evidence>
<dbReference type="Pfam" id="PF22029">
    <property type="entry name" value="PhyR_sigma2"/>
    <property type="match status" value="1"/>
</dbReference>
<keyword evidence="3" id="KW-0731">Sigma factor</keyword>
<accession>A0A1A7C9R3</accession>
<dbReference type="PANTHER" id="PTHR43133">
    <property type="entry name" value="RNA POLYMERASE ECF-TYPE SIGMA FACTO"/>
    <property type="match status" value="1"/>
</dbReference>
<dbReference type="STRING" id="1747903.ASR47_102324"/>
<reference evidence="7 8" key="1">
    <citation type="submission" date="2016-04" db="EMBL/GenBank/DDBJ databases">
        <title>Draft genome sequence of Janthinobacterium psychrotolerans sp. nov., isolated from freshwater sediments in Denmark.</title>
        <authorList>
            <person name="Gong X."/>
            <person name="Skrivergaard S."/>
            <person name="Korsgaard B.S."/>
            <person name="Schreiber L."/>
            <person name="Marshall I.P."/>
            <person name="Finster K."/>
            <person name="Schramm A."/>
        </authorList>
    </citation>
    <scope>NUCLEOTIDE SEQUENCE [LARGE SCALE GENOMIC DNA]</scope>
    <source>
        <strain evidence="7 8">S3-2</strain>
    </source>
</reference>